<proteinExistence type="predicted"/>
<keyword evidence="1" id="KW-0812">Transmembrane</keyword>
<accession>A0AAN9Y6R3</accession>
<reference evidence="2 3" key="1">
    <citation type="submission" date="2024-03" db="EMBL/GenBank/DDBJ databases">
        <title>Adaptation during the transition from Ophiocordyceps entomopathogen to insect associate is accompanied by gene loss and intensified selection.</title>
        <authorList>
            <person name="Ward C.M."/>
            <person name="Onetto C.A."/>
            <person name="Borneman A.R."/>
        </authorList>
    </citation>
    <scope>NUCLEOTIDE SEQUENCE [LARGE SCALE GENOMIC DNA]</scope>
    <source>
        <strain evidence="2">AWRI1</strain>
        <tissue evidence="2">Single Adult Female</tissue>
    </source>
</reference>
<sequence>MPGVIRTISFYFHLGQHLLYYAFFLPGWVSMGRLNRSFKDHNPFFSSSCSSDGPCSTSSDPHLFTVPIDAITTLPAAQINKSIDD</sequence>
<gene>
    <name evidence="2" type="ORF">V9T40_008602</name>
</gene>
<evidence type="ECO:0000313" key="2">
    <source>
        <dbReference type="EMBL" id="KAK7601161.1"/>
    </source>
</evidence>
<dbReference type="EMBL" id="JBBCAQ010000010">
    <property type="protein sequence ID" value="KAK7601161.1"/>
    <property type="molecule type" value="Genomic_DNA"/>
</dbReference>
<dbReference type="AlphaFoldDB" id="A0AAN9Y6R3"/>
<keyword evidence="1" id="KW-0472">Membrane</keyword>
<name>A0AAN9Y6R3_9HEMI</name>
<dbReference type="Proteomes" id="UP001367676">
    <property type="component" value="Unassembled WGS sequence"/>
</dbReference>
<keyword evidence="1" id="KW-1133">Transmembrane helix</keyword>
<comment type="caution">
    <text evidence="2">The sequence shown here is derived from an EMBL/GenBank/DDBJ whole genome shotgun (WGS) entry which is preliminary data.</text>
</comment>
<evidence type="ECO:0000313" key="3">
    <source>
        <dbReference type="Proteomes" id="UP001367676"/>
    </source>
</evidence>
<keyword evidence="3" id="KW-1185">Reference proteome</keyword>
<protein>
    <submittedName>
        <fullName evidence="2">Uncharacterized protein</fullName>
    </submittedName>
</protein>
<evidence type="ECO:0000256" key="1">
    <source>
        <dbReference type="SAM" id="Phobius"/>
    </source>
</evidence>
<feature type="transmembrane region" description="Helical" evidence="1">
    <location>
        <begin position="12"/>
        <end position="29"/>
    </location>
</feature>
<organism evidence="2 3">
    <name type="scientific">Parthenolecanium corni</name>
    <dbReference type="NCBI Taxonomy" id="536013"/>
    <lineage>
        <taxon>Eukaryota</taxon>
        <taxon>Metazoa</taxon>
        <taxon>Ecdysozoa</taxon>
        <taxon>Arthropoda</taxon>
        <taxon>Hexapoda</taxon>
        <taxon>Insecta</taxon>
        <taxon>Pterygota</taxon>
        <taxon>Neoptera</taxon>
        <taxon>Paraneoptera</taxon>
        <taxon>Hemiptera</taxon>
        <taxon>Sternorrhyncha</taxon>
        <taxon>Coccoidea</taxon>
        <taxon>Coccidae</taxon>
        <taxon>Parthenolecanium</taxon>
    </lineage>
</organism>